<keyword evidence="2" id="KW-0732">Signal</keyword>
<protein>
    <recommendedName>
        <fullName evidence="5">ATP/GTP-binding protein</fullName>
    </recommendedName>
</protein>
<feature type="signal peptide" evidence="2">
    <location>
        <begin position="1"/>
        <end position="27"/>
    </location>
</feature>
<feature type="compositionally biased region" description="Polar residues" evidence="1">
    <location>
        <begin position="106"/>
        <end position="121"/>
    </location>
</feature>
<feature type="region of interest" description="Disordered" evidence="1">
    <location>
        <begin position="25"/>
        <end position="181"/>
    </location>
</feature>
<accession>A0ABS4YHF4</accession>
<evidence type="ECO:0000313" key="3">
    <source>
        <dbReference type="EMBL" id="MBP2407308.1"/>
    </source>
</evidence>
<dbReference type="EMBL" id="JAGIOC010000001">
    <property type="protein sequence ID" value="MBP2407308.1"/>
    <property type="molecule type" value="Genomic_DNA"/>
</dbReference>
<feature type="compositionally biased region" description="Low complexity" evidence="1">
    <location>
        <begin position="70"/>
        <end position="87"/>
    </location>
</feature>
<dbReference type="Proteomes" id="UP000698222">
    <property type="component" value="Unassembled WGS sequence"/>
</dbReference>
<organism evidence="3 4">
    <name type="scientific">Brachybacterium fresconis</name>
    <dbReference type="NCBI Taxonomy" id="173363"/>
    <lineage>
        <taxon>Bacteria</taxon>
        <taxon>Bacillati</taxon>
        <taxon>Actinomycetota</taxon>
        <taxon>Actinomycetes</taxon>
        <taxon>Micrococcales</taxon>
        <taxon>Dermabacteraceae</taxon>
        <taxon>Brachybacterium</taxon>
    </lineage>
</organism>
<feature type="compositionally biased region" description="Low complexity" evidence="1">
    <location>
        <begin position="25"/>
        <end position="42"/>
    </location>
</feature>
<feature type="compositionally biased region" description="Basic and acidic residues" evidence="1">
    <location>
        <begin position="88"/>
        <end position="99"/>
    </location>
</feature>
<comment type="caution">
    <text evidence="3">The sequence shown here is derived from an EMBL/GenBank/DDBJ whole genome shotgun (WGS) entry which is preliminary data.</text>
</comment>
<feature type="chain" id="PRO_5046660246" description="ATP/GTP-binding protein" evidence="2">
    <location>
        <begin position="28"/>
        <end position="343"/>
    </location>
</feature>
<dbReference type="RefSeq" id="WP_209886307.1">
    <property type="nucleotide sequence ID" value="NZ_JAGIOC010000001.1"/>
</dbReference>
<evidence type="ECO:0000256" key="2">
    <source>
        <dbReference type="SAM" id="SignalP"/>
    </source>
</evidence>
<sequence>MRRAFHRLITTAAVSTVAVSLTAPALADPSGGITDDSSGGDSFIKTIATDEGSNDGGGGSGDGGGGGGDESSSGSGESPPADGSSGPRTERVDNTKPESVDGYSSGAPNSAPSRPPDNSVTLPDGSTARYTSEGAYVQGRNGGPTAYVDGMTRPQAEPADPQAPAAPQQPAPPQPAAPQVNPAELAQTAVSQMHLTAPEIASAPNDPDTLGAVGLPVWLWVANPGPTTTGPNSTSATAGDVTVTATATFSGMTIDMGDGTTIECTGPGTEYPGTGIEHSPDCGHVYEQMSDDQPGGLYTVNITAHWAVDWESNSGEGGQIPVDLTTDKQLRIGSYQSVVTDVT</sequence>
<evidence type="ECO:0000313" key="4">
    <source>
        <dbReference type="Proteomes" id="UP000698222"/>
    </source>
</evidence>
<reference evidence="3 4" key="1">
    <citation type="submission" date="2021-03" db="EMBL/GenBank/DDBJ databases">
        <title>Sequencing the genomes of 1000 actinobacteria strains.</title>
        <authorList>
            <person name="Klenk H.-P."/>
        </authorList>
    </citation>
    <scope>NUCLEOTIDE SEQUENCE [LARGE SCALE GENOMIC DNA]</scope>
    <source>
        <strain evidence="3 4">DSM 14564</strain>
    </source>
</reference>
<feature type="compositionally biased region" description="Gly residues" evidence="1">
    <location>
        <begin position="54"/>
        <end position="69"/>
    </location>
</feature>
<keyword evidence="4" id="KW-1185">Reference proteome</keyword>
<feature type="compositionally biased region" description="Low complexity" evidence="1">
    <location>
        <begin position="154"/>
        <end position="166"/>
    </location>
</feature>
<feature type="compositionally biased region" description="Pro residues" evidence="1">
    <location>
        <begin position="167"/>
        <end position="176"/>
    </location>
</feature>
<gene>
    <name evidence="3" type="ORF">JOF44_000211</name>
</gene>
<name>A0ABS4YHF4_9MICO</name>
<evidence type="ECO:0000256" key="1">
    <source>
        <dbReference type="SAM" id="MobiDB-lite"/>
    </source>
</evidence>
<proteinExistence type="predicted"/>
<evidence type="ECO:0008006" key="5">
    <source>
        <dbReference type="Google" id="ProtNLM"/>
    </source>
</evidence>